<dbReference type="Gene3D" id="2.60.120.10">
    <property type="entry name" value="Jelly Rolls"/>
    <property type="match status" value="1"/>
</dbReference>
<feature type="domain" description="Cyclic nucleotide-binding" evidence="1">
    <location>
        <begin position="46"/>
        <end position="135"/>
    </location>
</feature>
<dbReference type="CDD" id="cd00038">
    <property type="entry name" value="CAP_ED"/>
    <property type="match status" value="1"/>
</dbReference>
<dbReference type="InterPro" id="IPR014710">
    <property type="entry name" value="RmlC-like_jellyroll"/>
</dbReference>
<accession>A0A6M0IQV3</accession>
<dbReference type="RefSeq" id="WP_164043980.1">
    <property type="nucleotide sequence ID" value="NZ_JAAGNZ010000007.1"/>
</dbReference>
<keyword evidence="3" id="KW-1185">Reference proteome</keyword>
<dbReference type="InterPro" id="IPR018490">
    <property type="entry name" value="cNMP-bd_dom_sf"/>
</dbReference>
<dbReference type="Proteomes" id="UP000477386">
    <property type="component" value="Unassembled WGS sequence"/>
</dbReference>
<dbReference type="AlphaFoldDB" id="A0A6M0IQV3"/>
<proteinExistence type="predicted"/>
<name>A0A6M0IQV3_9BACT</name>
<sequence length="212" mass="24442">MQSCLHRTRFDLPTDLTLQPLIDHFEHYMPLSDHEKHLLEGRVVQRPVKRRQAILQEGFPCKHYSFVVKGCFRLFAVDKKGTEHNLQFAAENDRPAARWIADIGSFHSGQPSGLFIVAIEPSVILQIAQQDLYFLYTNIPKLDRIFKVIIENNYVELQNRVLQSISSTAQERYTTFLGQYPNLALRLPNTQIASYLGITPEFLSKIRKDLAS</sequence>
<evidence type="ECO:0000313" key="3">
    <source>
        <dbReference type="Proteomes" id="UP000477386"/>
    </source>
</evidence>
<reference evidence="2 3" key="1">
    <citation type="submission" date="2020-02" db="EMBL/GenBank/DDBJ databases">
        <title>Draft genome sequence of two Spirosoma agri KCTC 52727 and Spirosoma terrae KCTC 52035.</title>
        <authorList>
            <person name="Rojas J."/>
            <person name="Ambika Manirajan B."/>
            <person name="Ratering S."/>
            <person name="Suarez C."/>
            <person name="Schnell S."/>
        </authorList>
    </citation>
    <scope>NUCLEOTIDE SEQUENCE [LARGE SCALE GENOMIC DNA]</scope>
    <source>
        <strain evidence="2 3">KCTC 52727</strain>
    </source>
</reference>
<dbReference type="SUPFAM" id="SSF51206">
    <property type="entry name" value="cAMP-binding domain-like"/>
    <property type="match status" value="1"/>
</dbReference>
<comment type="caution">
    <text evidence="2">The sequence shown here is derived from an EMBL/GenBank/DDBJ whole genome shotgun (WGS) entry which is preliminary data.</text>
</comment>
<evidence type="ECO:0000259" key="1">
    <source>
        <dbReference type="Pfam" id="PF00027"/>
    </source>
</evidence>
<organism evidence="2 3">
    <name type="scientific">Spirosoma agri</name>
    <dbReference type="NCBI Taxonomy" id="1987381"/>
    <lineage>
        <taxon>Bacteria</taxon>
        <taxon>Pseudomonadati</taxon>
        <taxon>Bacteroidota</taxon>
        <taxon>Cytophagia</taxon>
        <taxon>Cytophagales</taxon>
        <taxon>Cytophagaceae</taxon>
        <taxon>Spirosoma</taxon>
    </lineage>
</organism>
<protein>
    <submittedName>
        <fullName evidence="2">Crp/Fnr family transcriptional regulator</fullName>
    </submittedName>
</protein>
<evidence type="ECO:0000313" key="2">
    <source>
        <dbReference type="EMBL" id="NEU70668.1"/>
    </source>
</evidence>
<dbReference type="EMBL" id="JAAGNZ010000007">
    <property type="protein sequence ID" value="NEU70668.1"/>
    <property type="molecule type" value="Genomic_DNA"/>
</dbReference>
<dbReference type="InterPro" id="IPR000595">
    <property type="entry name" value="cNMP-bd_dom"/>
</dbReference>
<dbReference type="Pfam" id="PF00027">
    <property type="entry name" value="cNMP_binding"/>
    <property type="match status" value="1"/>
</dbReference>
<gene>
    <name evidence="2" type="ORF">GK091_27635</name>
</gene>